<dbReference type="GO" id="GO:0005829">
    <property type="term" value="C:cytosol"/>
    <property type="evidence" value="ECO:0007669"/>
    <property type="project" value="TreeGrafter"/>
</dbReference>
<keyword evidence="2" id="KW-0949">S-adenosyl-L-methionine</keyword>
<evidence type="ECO:0000256" key="3">
    <source>
        <dbReference type="ARBA" id="ARBA00022723"/>
    </source>
</evidence>
<reference evidence="7 8" key="1">
    <citation type="submission" date="2019-04" db="EMBL/GenBank/DDBJ databases">
        <title>Geobacter ruber sp. nov., ferric-reducing bacteria isolated from paddy soil.</title>
        <authorList>
            <person name="Xu Z."/>
            <person name="Masuda Y."/>
            <person name="Itoh H."/>
            <person name="Senoo K."/>
        </authorList>
    </citation>
    <scope>NUCLEOTIDE SEQUENCE [LARGE SCALE GENOMIC DNA]</scope>
    <source>
        <strain evidence="7 8">Red88</strain>
    </source>
</reference>
<evidence type="ECO:0000256" key="4">
    <source>
        <dbReference type="ARBA" id="ARBA00023004"/>
    </source>
</evidence>
<dbReference type="RefSeq" id="WP_149308919.1">
    <property type="nucleotide sequence ID" value="NZ_SRSD01000009.1"/>
</dbReference>
<dbReference type="SFLD" id="SFLDS00029">
    <property type="entry name" value="Radical_SAM"/>
    <property type="match status" value="1"/>
</dbReference>
<dbReference type="InterPro" id="IPR058240">
    <property type="entry name" value="rSAM_sf"/>
</dbReference>
<dbReference type="SMART" id="SM00729">
    <property type="entry name" value="Elp3"/>
    <property type="match status" value="1"/>
</dbReference>
<accession>A0A5A9XAB4</accession>
<gene>
    <name evidence="7" type="ORF">ET418_14595</name>
</gene>
<dbReference type="SUPFAM" id="SSF102114">
    <property type="entry name" value="Radical SAM enzymes"/>
    <property type="match status" value="1"/>
</dbReference>
<dbReference type="Pfam" id="PF04055">
    <property type="entry name" value="Radical_SAM"/>
    <property type="match status" value="1"/>
</dbReference>
<dbReference type="OrthoDB" id="9762608at2"/>
<protein>
    <submittedName>
        <fullName evidence="7">Radical SAM protein</fullName>
    </submittedName>
</protein>
<dbReference type="CDD" id="cd01335">
    <property type="entry name" value="Radical_SAM"/>
    <property type="match status" value="1"/>
</dbReference>
<dbReference type="GO" id="GO:0003824">
    <property type="term" value="F:catalytic activity"/>
    <property type="evidence" value="ECO:0007669"/>
    <property type="project" value="InterPro"/>
</dbReference>
<dbReference type="InterPro" id="IPR023404">
    <property type="entry name" value="rSAM_horseshoe"/>
</dbReference>
<sequence>MLLIFPPVAKPCEPPAGIVQLAAALHSRGLPCRVLDANLEGLLWLLEQPATADDTWSRRAIKGRARHLADLRGGDLYRSPNRYSRAVRDLNRLLAVAGQANGAVVGLADYQHVHLSPLRSADLLFAAEHPEQNPFYPWFSTRFEAWLDGIATVGFSLNYLSQALTTFAMIGQVRKRFPNLRVVLGGGLVTSWLRQPGWRNPFGGLVDHLIAGPGEAPLLELQGSAAPDQERVRPDYTLLPMGDYLAPGFILPYATAGGCYWNNCSFCPERAEGNRYTPLPVSEALADLHALAAHTQPVLLHLLDNALSPAFLRALAADPPGVPWYGFARFGRELADPDFCRALRRSGCVMLKLGLESGDQGVLDRLHKGIDIEEASKVLRNLQAAGIGVYLYLLFGTPAETEAEARRTLEFVVRHHEAITFMNLALFNMPICGDEAAGYGIDPFYEGDLSLYTAFRHPDGWDRKQVRGFLDKEFKRDPAVGAILRNDPPLFTSNHAAFFVGGAGGLRE</sequence>
<evidence type="ECO:0000256" key="1">
    <source>
        <dbReference type="ARBA" id="ARBA00001966"/>
    </source>
</evidence>
<dbReference type="GO" id="GO:0051536">
    <property type="term" value="F:iron-sulfur cluster binding"/>
    <property type="evidence" value="ECO:0007669"/>
    <property type="project" value="UniProtKB-KW"/>
</dbReference>
<evidence type="ECO:0000259" key="6">
    <source>
        <dbReference type="SMART" id="SM00729"/>
    </source>
</evidence>
<evidence type="ECO:0000256" key="2">
    <source>
        <dbReference type="ARBA" id="ARBA00022691"/>
    </source>
</evidence>
<dbReference type="PANTHER" id="PTHR43409">
    <property type="entry name" value="ANAEROBIC MAGNESIUM-PROTOPORPHYRIN IX MONOMETHYL ESTER CYCLASE-RELATED"/>
    <property type="match status" value="1"/>
</dbReference>
<comment type="caution">
    <text evidence="7">The sequence shown here is derived from an EMBL/GenBank/DDBJ whole genome shotgun (WGS) entry which is preliminary data.</text>
</comment>
<evidence type="ECO:0000313" key="7">
    <source>
        <dbReference type="EMBL" id="KAA0889149.1"/>
    </source>
</evidence>
<dbReference type="AlphaFoldDB" id="A0A5A9XAB4"/>
<comment type="cofactor">
    <cofactor evidence="1">
        <name>[4Fe-4S] cluster</name>
        <dbReference type="ChEBI" id="CHEBI:49883"/>
    </cofactor>
</comment>
<dbReference type="Gene3D" id="3.80.30.20">
    <property type="entry name" value="tm_1862 like domain"/>
    <property type="match status" value="1"/>
</dbReference>
<dbReference type="Proteomes" id="UP000324298">
    <property type="component" value="Unassembled WGS sequence"/>
</dbReference>
<evidence type="ECO:0000256" key="5">
    <source>
        <dbReference type="ARBA" id="ARBA00023014"/>
    </source>
</evidence>
<keyword evidence="5" id="KW-0411">Iron-sulfur</keyword>
<dbReference type="GO" id="GO:0046872">
    <property type="term" value="F:metal ion binding"/>
    <property type="evidence" value="ECO:0007669"/>
    <property type="project" value="UniProtKB-KW"/>
</dbReference>
<dbReference type="InterPro" id="IPR006638">
    <property type="entry name" value="Elp3/MiaA/NifB-like_rSAM"/>
</dbReference>
<dbReference type="SFLD" id="SFLDG01082">
    <property type="entry name" value="B12-binding_domain_containing"/>
    <property type="match status" value="1"/>
</dbReference>
<dbReference type="InterPro" id="IPR051198">
    <property type="entry name" value="BchE-like"/>
</dbReference>
<feature type="domain" description="Elp3/MiaA/NifB-like radical SAM core" evidence="6">
    <location>
        <begin position="249"/>
        <end position="445"/>
    </location>
</feature>
<organism evidence="7 8">
    <name type="scientific">Oryzomonas rubra</name>
    <dbReference type="NCBI Taxonomy" id="2509454"/>
    <lineage>
        <taxon>Bacteria</taxon>
        <taxon>Pseudomonadati</taxon>
        <taxon>Thermodesulfobacteriota</taxon>
        <taxon>Desulfuromonadia</taxon>
        <taxon>Geobacterales</taxon>
        <taxon>Geobacteraceae</taxon>
        <taxon>Oryzomonas</taxon>
    </lineage>
</organism>
<dbReference type="InterPro" id="IPR007197">
    <property type="entry name" value="rSAM"/>
</dbReference>
<name>A0A5A9XAB4_9BACT</name>
<keyword evidence="4" id="KW-0408">Iron</keyword>
<dbReference type="EMBL" id="SRSD01000009">
    <property type="protein sequence ID" value="KAA0889149.1"/>
    <property type="molecule type" value="Genomic_DNA"/>
</dbReference>
<keyword evidence="8" id="KW-1185">Reference proteome</keyword>
<keyword evidence="3" id="KW-0479">Metal-binding</keyword>
<evidence type="ECO:0000313" key="8">
    <source>
        <dbReference type="Proteomes" id="UP000324298"/>
    </source>
</evidence>
<dbReference type="PANTHER" id="PTHR43409:SF7">
    <property type="entry name" value="BLL1977 PROTEIN"/>
    <property type="match status" value="1"/>
</dbReference>
<proteinExistence type="predicted"/>